<evidence type="ECO:0000256" key="1">
    <source>
        <dbReference type="SAM" id="MobiDB-lite"/>
    </source>
</evidence>
<feature type="region of interest" description="Disordered" evidence="1">
    <location>
        <begin position="118"/>
        <end position="166"/>
    </location>
</feature>
<name>A0ABR0ERZ2_ZASCE</name>
<dbReference type="Proteomes" id="UP001305779">
    <property type="component" value="Unassembled WGS sequence"/>
</dbReference>
<sequence>MASPQQDRNCASMIGSCIVARSDARAILQLEPALRREQFVNLVGSSVGDFEKAHVLIHLVGDSQFQNEAFATRSNMVAHAEKRREMWYPALEPQPRYFSTPYGMPYRDAQGELRVQPFQRTGHGGGTQFTSSGGSDALGDIEHKATSANKEEDAATKDDAAGNDTS</sequence>
<protein>
    <submittedName>
        <fullName evidence="2">Uncharacterized protein</fullName>
    </submittedName>
</protein>
<gene>
    <name evidence="2" type="ORF">PRZ48_005295</name>
</gene>
<evidence type="ECO:0000313" key="2">
    <source>
        <dbReference type="EMBL" id="KAK4504379.1"/>
    </source>
</evidence>
<dbReference type="EMBL" id="JAXOVC010000003">
    <property type="protein sequence ID" value="KAK4504379.1"/>
    <property type="molecule type" value="Genomic_DNA"/>
</dbReference>
<keyword evidence="3" id="KW-1185">Reference proteome</keyword>
<feature type="compositionally biased region" description="Basic and acidic residues" evidence="1">
    <location>
        <begin position="140"/>
        <end position="160"/>
    </location>
</feature>
<comment type="caution">
    <text evidence="2">The sequence shown here is derived from an EMBL/GenBank/DDBJ whole genome shotgun (WGS) entry which is preliminary data.</text>
</comment>
<accession>A0ABR0ERZ2</accession>
<organism evidence="2 3">
    <name type="scientific">Zasmidium cellare</name>
    <name type="common">Wine cellar mold</name>
    <name type="synonym">Racodium cellare</name>
    <dbReference type="NCBI Taxonomy" id="395010"/>
    <lineage>
        <taxon>Eukaryota</taxon>
        <taxon>Fungi</taxon>
        <taxon>Dikarya</taxon>
        <taxon>Ascomycota</taxon>
        <taxon>Pezizomycotina</taxon>
        <taxon>Dothideomycetes</taxon>
        <taxon>Dothideomycetidae</taxon>
        <taxon>Mycosphaerellales</taxon>
        <taxon>Mycosphaerellaceae</taxon>
        <taxon>Zasmidium</taxon>
    </lineage>
</organism>
<proteinExistence type="predicted"/>
<evidence type="ECO:0000313" key="3">
    <source>
        <dbReference type="Proteomes" id="UP001305779"/>
    </source>
</evidence>
<reference evidence="2 3" key="1">
    <citation type="journal article" date="2023" name="G3 (Bethesda)">
        <title>A chromosome-level genome assembly of Zasmidium syzygii isolated from banana leaves.</title>
        <authorList>
            <person name="van Westerhoven A.C."/>
            <person name="Mehrabi R."/>
            <person name="Talebi R."/>
            <person name="Steentjes M.B.F."/>
            <person name="Corcolon B."/>
            <person name="Chong P.A."/>
            <person name="Kema G.H.J."/>
            <person name="Seidl M.F."/>
        </authorList>
    </citation>
    <scope>NUCLEOTIDE SEQUENCE [LARGE SCALE GENOMIC DNA]</scope>
    <source>
        <strain evidence="2 3">P124</strain>
    </source>
</reference>